<feature type="domain" description="DUF6604" evidence="2">
    <location>
        <begin position="9"/>
        <end position="179"/>
    </location>
</feature>
<comment type="caution">
    <text evidence="3">The sequence shown here is derived from an EMBL/GenBank/DDBJ whole genome shotgun (WGS) entry which is preliminary data.</text>
</comment>
<evidence type="ECO:0000256" key="1">
    <source>
        <dbReference type="SAM" id="MobiDB-lite"/>
    </source>
</evidence>
<evidence type="ECO:0000313" key="4">
    <source>
        <dbReference type="Proteomes" id="UP001148299"/>
    </source>
</evidence>
<protein>
    <recommendedName>
        <fullName evidence="2">DUF6604 domain-containing protein</fullName>
    </recommendedName>
</protein>
<name>A0A9W9V061_PENBR</name>
<reference evidence="3" key="2">
    <citation type="journal article" date="2023" name="IMA Fungus">
        <title>Comparative genomic study of the Penicillium genus elucidates a diverse pangenome and 15 lateral gene transfer events.</title>
        <authorList>
            <person name="Petersen C."/>
            <person name="Sorensen T."/>
            <person name="Nielsen M.R."/>
            <person name="Sondergaard T.E."/>
            <person name="Sorensen J.L."/>
            <person name="Fitzpatrick D.A."/>
            <person name="Frisvad J.C."/>
            <person name="Nielsen K.L."/>
        </authorList>
    </citation>
    <scope>NUCLEOTIDE SEQUENCE</scope>
    <source>
        <strain evidence="3">IBT 35675</strain>
    </source>
</reference>
<dbReference type="PANTHER" id="PTHR38795">
    <property type="entry name" value="DUF6604 DOMAIN-CONTAINING PROTEIN"/>
    <property type="match status" value="1"/>
</dbReference>
<evidence type="ECO:0000313" key="3">
    <source>
        <dbReference type="EMBL" id="KAJ5361615.1"/>
    </source>
</evidence>
<feature type="region of interest" description="Disordered" evidence="1">
    <location>
        <begin position="147"/>
        <end position="233"/>
    </location>
</feature>
<dbReference type="InterPro" id="IPR046539">
    <property type="entry name" value="DUF6604"/>
</dbReference>
<dbReference type="EMBL" id="JAPZBR010000002">
    <property type="protein sequence ID" value="KAJ5361615.1"/>
    <property type="molecule type" value="Genomic_DNA"/>
</dbReference>
<feature type="compositionally biased region" description="Polar residues" evidence="1">
    <location>
        <begin position="147"/>
        <end position="157"/>
    </location>
</feature>
<feature type="compositionally biased region" description="Basic residues" evidence="1">
    <location>
        <begin position="190"/>
        <end position="207"/>
    </location>
</feature>
<evidence type="ECO:0000259" key="2">
    <source>
        <dbReference type="Pfam" id="PF20253"/>
    </source>
</evidence>
<dbReference type="AlphaFoldDB" id="A0A9W9V061"/>
<sequence>MADRNTYLTYKRDQSRLVHWILQTSAEIIQQHPSEAATAINSTGVVSLTTLQSLSALIAKDPYPIPATIFRLFESIIDARKKTHDIFLKVATSAQESKIQNGNESHKHWIDGLTIAFHALGGKPWEAGKTSHGDAPDEDEEKVIFTNKFSTLSPDNNTKAEDQEGMTAHGSDDGVTDVAAQASFDTPTMRPKRKPHKKRKHGKKGKNPKSESTAADSADPSKLQAVVREPSDY</sequence>
<dbReference type="PANTHER" id="PTHR38795:SF1">
    <property type="entry name" value="DUF6604 DOMAIN-CONTAINING PROTEIN"/>
    <property type="match status" value="1"/>
</dbReference>
<dbReference type="Proteomes" id="UP001148299">
    <property type="component" value="Unassembled WGS sequence"/>
</dbReference>
<accession>A0A9W9V061</accession>
<gene>
    <name evidence="3" type="ORF">N7541_002459</name>
</gene>
<reference evidence="3" key="1">
    <citation type="submission" date="2022-12" db="EMBL/GenBank/DDBJ databases">
        <authorList>
            <person name="Petersen C."/>
        </authorList>
    </citation>
    <scope>NUCLEOTIDE SEQUENCE</scope>
    <source>
        <strain evidence="3">IBT 35675</strain>
    </source>
</reference>
<keyword evidence="4" id="KW-1185">Reference proteome</keyword>
<proteinExistence type="predicted"/>
<dbReference type="Pfam" id="PF20253">
    <property type="entry name" value="DUF6604"/>
    <property type="match status" value="1"/>
</dbReference>
<organism evidence="3 4">
    <name type="scientific">Penicillium brevicompactum</name>
    <dbReference type="NCBI Taxonomy" id="5074"/>
    <lineage>
        <taxon>Eukaryota</taxon>
        <taxon>Fungi</taxon>
        <taxon>Dikarya</taxon>
        <taxon>Ascomycota</taxon>
        <taxon>Pezizomycotina</taxon>
        <taxon>Eurotiomycetes</taxon>
        <taxon>Eurotiomycetidae</taxon>
        <taxon>Eurotiales</taxon>
        <taxon>Aspergillaceae</taxon>
        <taxon>Penicillium</taxon>
    </lineage>
</organism>